<dbReference type="Proteomes" id="UP000295169">
    <property type="component" value="Unassembled WGS sequence"/>
</dbReference>
<accession>A0A4R1PMM1</accession>
<dbReference type="AlphaFoldDB" id="A0A4R1PMM1"/>
<evidence type="ECO:0000259" key="2">
    <source>
        <dbReference type="Pfam" id="PF01814"/>
    </source>
</evidence>
<dbReference type="InterPro" id="IPR012312">
    <property type="entry name" value="Hemerythrin-like"/>
</dbReference>
<sequence>MHAVELLKHDHETVKQLFERLGKTTERGVKIREELMRHLHEELMAHARVEEEIFYPAFRAAGGKQGDVLFHEAQEEHRAVEVLILPDLEKTDPSSTEFAGRVKVLKDMVEHHIEEEEQEMLPKASELLGDERLEELGAQMESRKKELKRQLASERAA</sequence>
<comment type="caution">
    <text evidence="3">The sequence shown here is derived from an EMBL/GenBank/DDBJ whole genome shotgun (WGS) entry which is preliminary data.</text>
</comment>
<dbReference type="EMBL" id="SMMU01000007">
    <property type="protein sequence ID" value="TCL32545.1"/>
    <property type="molecule type" value="Genomic_DNA"/>
</dbReference>
<evidence type="ECO:0000313" key="3">
    <source>
        <dbReference type="EMBL" id="TCL32545.1"/>
    </source>
</evidence>
<protein>
    <submittedName>
        <fullName evidence="3">Hemerythrin HHE cation binding domain-containing protein</fullName>
    </submittedName>
</protein>
<proteinExistence type="predicted"/>
<evidence type="ECO:0000313" key="4">
    <source>
        <dbReference type="Proteomes" id="UP000295169"/>
    </source>
</evidence>
<feature type="coiled-coil region" evidence="1">
    <location>
        <begin position="130"/>
        <end position="157"/>
    </location>
</feature>
<name>A0A4R1PMM1_9GAMM</name>
<keyword evidence="1" id="KW-0175">Coiled coil</keyword>
<dbReference type="Pfam" id="PF01814">
    <property type="entry name" value="Hemerythrin"/>
    <property type="match status" value="1"/>
</dbReference>
<reference evidence="3 4" key="1">
    <citation type="submission" date="2019-03" db="EMBL/GenBank/DDBJ databases">
        <title>Genomic Encyclopedia of Type Strains, Phase IV (KMG-IV): sequencing the most valuable type-strain genomes for metagenomic binning, comparative biology and taxonomic classification.</title>
        <authorList>
            <person name="Goeker M."/>
        </authorList>
    </citation>
    <scope>NUCLEOTIDE SEQUENCE [LARGE SCALE GENOMIC DNA]</scope>
    <source>
        <strain evidence="3 4">DSM 2286</strain>
    </source>
</reference>
<feature type="domain" description="Hemerythrin-like" evidence="2">
    <location>
        <begin position="2"/>
        <end position="124"/>
    </location>
</feature>
<evidence type="ECO:0000256" key="1">
    <source>
        <dbReference type="SAM" id="Coils"/>
    </source>
</evidence>
<dbReference type="RefSeq" id="WP_131302333.1">
    <property type="nucleotide sequence ID" value="NZ_JBHLST010000116.1"/>
</dbReference>
<organism evidence="3 4">
    <name type="scientific">Azotobacter chroococcum</name>
    <dbReference type="NCBI Taxonomy" id="353"/>
    <lineage>
        <taxon>Bacteria</taxon>
        <taxon>Pseudomonadati</taxon>
        <taxon>Pseudomonadota</taxon>
        <taxon>Gammaproteobacteria</taxon>
        <taxon>Pseudomonadales</taxon>
        <taxon>Pseudomonadaceae</taxon>
        <taxon>Azotobacter</taxon>
    </lineage>
</organism>
<gene>
    <name evidence="3" type="ORF">EV691_10771</name>
</gene>
<dbReference type="PANTHER" id="PTHR35585">
    <property type="entry name" value="HHE DOMAIN PROTEIN (AFU_ORTHOLOGUE AFUA_4G00730)"/>
    <property type="match status" value="1"/>
</dbReference>
<dbReference type="Gene3D" id="1.20.120.520">
    <property type="entry name" value="nmb1532 protein domain like"/>
    <property type="match status" value="1"/>
</dbReference>
<dbReference type="PANTHER" id="PTHR35585:SF1">
    <property type="entry name" value="HHE DOMAIN PROTEIN (AFU_ORTHOLOGUE AFUA_4G00730)"/>
    <property type="match status" value="1"/>
</dbReference>